<dbReference type="EMBL" id="JADCNL010000005">
    <property type="protein sequence ID" value="KAG0481119.1"/>
    <property type="molecule type" value="Genomic_DNA"/>
</dbReference>
<dbReference type="EC" id="1.11.1.7" evidence="14"/>
<feature type="disulfide bond" evidence="13">
    <location>
        <begin position="145"/>
        <end position="150"/>
    </location>
</feature>
<dbReference type="InterPro" id="IPR000823">
    <property type="entry name" value="Peroxidase_pln"/>
</dbReference>
<protein>
    <recommendedName>
        <fullName evidence="14">Peroxidase</fullName>
        <ecNumber evidence="14">1.11.1.7</ecNumber>
    </recommendedName>
</protein>
<feature type="binding site" description="axial binding residue" evidence="11">
    <location>
        <position position="270"/>
    </location>
    <ligand>
        <name>heme b</name>
        <dbReference type="ChEBI" id="CHEBI:60344"/>
    </ligand>
    <ligandPart>
        <name>Fe</name>
        <dbReference type="ChEBI" id="CHEBI:18248"/>
    </ligandPart>
</feature>
<dbReference type="InterPro" id="IPR002016">
    <property type="entry name" value="Haem_peroxidase"/>
</dbReference>
<keyword evidence="5 11" id="KW-0106">Calcium</keyword>
<evidence type="ECO:0000256" key="2">
    <source>
        <dbReference type="ARBA" id="ARBA00022559"/>
    </source>
</evidence>
<feature type="binding site" evidence="11">
    <location>
        <position position="144"/>
    </location>
    <ligand>
        <name>Ca(2+)</name>
        <dbReference type="ChEBI" id="CHEBI:29108"/>
        <label>1</label>
    </ligand>
</feature>
<dbReference type="Gene3D" id="1.10.420.10">
    <property type="entry name" value="Peroxidase, domain 2"/>
    <property type="match status" value="1"/>
</dbReference>
<dbReference type="GO" id="GO:0140825">
    <property type="term" value="F:lactoperoxidase activity"/>
    <property type="evidence" value="ECO:0007669"/>
    <property type="project" value="UniProtKB-EC"/>
</dbReference>
<keyword evidence="18" id="KW-1185">Reference proteome</keyword>
<dbReference type="Gene3D" id="1.10.520.10">
    <property type="match status" value="1"/>
</dbReference>
<gene>
    <name evidence="17" type="ORF">HPP92_011977</name>
</gene>
<dbReference type="PANTHER" id="PTHR31388">
    <property type="entry name" value="PEROXIDASE 72-RELATED"/>
    <property type="match status" value="1"/>
</dbReference>
<keyword evidence="2 14" id="KW-0575">Peroxidase</keyword>
<evidence type="ECO:0000256" key="4">
    <source>
        <dbReference type="ARBA" id="ARBA00022723"/>
    </source>
</evidence>
<dbReference type="OrthoDB" id="1651023at2759"/>
<dbReference type="InterPro" id="IPR010255">
    <property type="entry name" value="Haem_peroxidase_sf"/>
</dbReference>
<dbReference type="GO" id="GO:0020037">
    <property type="term" value="F:heme binding"/>
    <property type="evidence" value="ECO:0007669"/>
    <property type="project" value="UniProtKB-UniRule"/>
</dbReference>
<feature type="active site" description="Proton acceptor" evidence="9">
    <location>
        <position position="143"/>
    </location>
</feature>
<dbReference type="GO" id="GO:0046872">
    <property type="term" value="F:metal ion binding"/>
    <property type="evidence" value="ECO:0007669"/>
    <property type="project" value="UniProtKB-UniRule"/>
</dbReference>
<evidence type="ECO:0000256" key="15">
    <source>
        <dbReference type="SAM" id="MobiDB-lite"/>
    </source>
</evidence>
<proteinExistence type="inferred from homology"/>
<dbReference type="PROSITE" id="PS50873">
    <property type="entry name" value="PEROXIDASE_4"/>
    <property type="match status" value="1"/>
</dbReference>
<reference evidence="17 18" key="1">
    <citation type="journal article" date="2020" name="Nat. Food">
        <title>A phased Vanilla planifolia genome enables genetic improvement of flavour and production.</title>
        <authorList>
            <person name="Hasing T."/>
            <person name="Tang H."/>
            <person name="Brym M."/>
            <person name="Khazi F."/>
            <person name="Huang T."/>
            <person name="Chambers A.H."/>
        </authorList>
    </citation>
    <scope>NUCLEOTIDE SEQUENCE [LARGE SCALE GENOMIC DNA]</scope>
    <source>
        <tissue evidence="17">Leaf</tissue>
    </source>
</reference>
<name>A0A835UYZ1_VANPL</name>
<feature type="binding site" evidence="11">
    <location>
        <position position="147"/>
    </location>
    <ligand>
        <name>Ca(2+)</name>
        <dbReference type="ChEBI" id="CHEBI:29108"/>
        <label>1</label>
    </ligand>
</feature>
<feature type="binding site" evidence="11">
    <location>
        <position position="151"/>
    </location>
    <ligand>
        <name>Ca(2+)</name>
        <dbReference type="ChEBI" id="CHEBI:29108"/>
        <label>1</label>
    </ligand>
</feature>
<keyword evidence="13" id="KW-1015">Disulfide bond</keyword>
<feature type="domain" description="Plant heme peroxidase family profile" evidence="16">
    <location>
        <begin position="102"/>
        <end position="270"/>
    </location>
</feature>
<evidence type="ECO:0000313" key="17">
    <source>
        <dbReference type="EMBL" id="KAG0481119.1"/>
    </source>
</evidence>
<keyword evidence="3 14" id="KW-0349">Heme</keyword>
<evidence type="ECO:0000313" key="18">
    <source>
        <dbReference type="Proteomes" id="UP000636800"/>
    </source>
</evidence>
<keyword evidence="4 11" id="KW-0479">Metal-binding</keyword>
<feature type="region of interest" description="Disordered" evidence="15">
    <location>
        <begin position="75"/>
        <end position="95"/>
    </location>
</feature>
<feature type="binding site" evidence="11">
    <location>
        <position position="153"/>
    </location>
    <ligand>
        <name>Ca(2+)</name>
        <dbReference type="ChEBI" id="CHEBI:29108"/>
        <label>1</label>
    </ligand>
</feature>
<evidence type="ECO:0000256" key="9">
    <source>
        <dbReference type="PIRSR" id="PIRSR600823-1"/>
    </source>
</evidence>
<feature type="compositionally biased region" description="Low complexity" evidence="15">
    <location>
        <begin position="323"/>
        <end position="332"/>
    </location>
</feature>
<feature type="binding site" evidence="11">
    <location>
        <position position="165"/>
    </location>
    <ligand>
        <name>Ca(2+)</name>
        <dbReference type="ChEBI" id="CHEBI:29108"/>
        <label>1</label>
    </ligand>
</feature>
<evidence type="ECO:0000256" key="6">
    <source>
        <dbReference type="ARBA" id="ARBA00023002"/>
    </source>
</evidence>
<evidence type="ECO:0000256" key="3">
    <source>
        <dbReference type="ARBA" id="ARBA00022617"/>
    </source>
</evidence>
<dbReference type="AlphaFoldDB" id="A0A835UYZ1"/>
<comment type="cofactor">
    <cofactor evidence="11 14">
        <name>Ca(2+)</name>
        <dbReference type="ChEBI" id="CHEBI:29108"/>
    </cofactor>
    <text evidence="11 14">Binds 2 calcium ions per subunit.</text>
</comment>
<comment type="cofactor">
    <cofactor evidence="11 14">
        <name>heme b</name>
        <dbReference type="ChEBI" id="CHEBI:60344"/>
    </cofactor>
    <text evidence="11 14">Binds 1 heme b (iron(II)-protoporphyrin IX) group per subunit.</text>
</comment>
<dbReference type="GO" id="GO:0042744">
    <property type="term" value="P:hydrogen peroxide catabolic process"/>
    <property type="evidence" value="ECO:0007669"/>
    <property type="project" value="UniProtKB-KW"/>
</dbReference>
<dbReference type="SUPFAM" id="SSF48113">
    <property type="entry name" value="Heme-dependent peroxidases"/>
    <property type="match status" value="1"/>
</dbReference>
<feature type="binding site" evidence="11">
    <location>
        <position position="149"/>
    </location>
    <ligand>
        <name>Ca(2+)</name>
        <dbReference type="ChEBI" id="CHEBI:29108"/>
        <label>1</label>
    </ligand>
</feature>
<sequence>MVISLASTSIPLSLEAHPYLRLGKAMHPHPSNVFYSLPPVNLYSVLLRKVRGLQASKVQPRLHYIYPTTNPCHVQPKPQWPPTRASPSSLSSSCSPPATSAQLSTDYYYKSCPNLFLHKNRGSVGHRSSGEGIGASARRLFFHDCFVQGCDGSLLLDDTANFTGEKNATPNKNSVRGFDVVDKIKAAVVESLFWRGLLRDVLAITARDPVVILRANVESWAGEAGPRTASFSGANNNIPPPTSSLSNLISKLLRRASLDQRDGRPCSGAHYRTGAVHQLQEQDLQRGATSTRGLGVAEEGRMPEEPGDNNLAPLDSRRRRRSTTTITGTRSA</sequence>
<evidence type="ECO:0000256" key="13">
    <source>
        <dbReference type="PIRSR" id="PIRSR600823-5"/>
    </source>
</evidence>
<keyword evidence="8 14" id="KW-0376">Hydrogen peroxide</keyword>
<organism evidence="17 18">
    <name type="scientific">Vanilla planifolia</name>
    <name type="common">Vanilla</name>
    <dbReference type="NCBI Taxonomy" id="51239"/>
    <lineage>
        <taxon>Eukaryota</taxon>
        <taxon>Viridiplantae</taxon>
        <taxon>Streptophyta</taxon>
        <taxon>Embryophyta</taxon>
        <taxon>Tracheophyta</taxon>
        <taxon>Spermatophyta</taxon>
        <taxon>Magnoliopsida</taxon>
        <taxon>Liliopsida</taxon>
        <taxon>Asparagales</taxon>
        <taxon>Orchidaceae</taxon>
        <taxon>Vanilloideae</taxon>
        <taxon>Vanilleae</taxon>
        <taxon>Vanilla</taxon>
    </lineage>
</organism>
<dbReference type="Pfam" id="PF00141">
    <property type="entry name" value="peroxidase"/>
    <property type="match status" value="1"/>
</dbReference>
<feature type="region of interest" description="Disordered" evidence="15">
    <location>
        <begin position="259"/>
        <end position="332"/>
    </location>
</feature>
<evidence type="ECO:0000256" key="7">
    <source>
        <dbReference type="ARBA" id="ARBA00023004"/>
    </source>
</evidence>
<evidence type="ECO:0000256" key="12">
    <source>
        <dbReference type="PIRSR" id="PIRSR600823-4"/>
    </source>
</evidence>
<comment type="caution">
    <text evidence="17">The sequence shown here is derived from an EMBL/GenBank/DDBJ whole genome shotgun (WGS) entry which is preliminary data.</text>
</comment>
<accession>A0A835UYZ1</accession>
<evidence type="ECO:0000256" key="14">
    <source>
        <dbReference type="RuleBase" id="RU362060"/>
    </source>
</evidence>
<comment type="similarity">
    <text evidence="14">Belongs to the peroxidase family. Classical plant (class III) peroxidase subfamily.</text>
</comment>
<evidence type="ECO:0000256" key="10">
    <source>
        <dbReference type="PIRSR" id="PIRSR600823-2"/>
    </source>
</evidence>
<comment type="subcellular location">
    <subcellularLocation>
        <location evidence="14">Secreted</location>
    </subcellularLocation>
</comment>
<comment type="function">
    <text evidence="14">Removal of H(2)O(2), oxidation of toxic reductants, biosynthesis and degradation of lignin, suberization, auxin catabolism, response to environmental stresses such as wounding, pathogen attack and oxidative stress.</text>
</comment>
<feature type="binding site" evidence="10">
    <location>
        <position position="239"/>
    </location>
    <ligand>
        <name>substrate</name>
    </ligand>
</feature>
<dbReference type="PANTHER" id="PTHR31388:SF24">
    <property type="entry name" value="PEROXIDASE 52"/>
    <property type="match status" value="1"/>
</dbReference>
<keyword evidence="6 14" id="KW-0560">Oxidoreductase</keyword>
<evidence type="ECO:0000256" key="1">
    <source>
        <dbReference type="ARBA" id="ARBA00000189"/>
    </source>
</evidence>
<evidence type="ECO:0000256" key="11">
    <source>
        <dbReference type="PIRSR" id="PIRSR600823-3"/>
    </source>
</evidence>
<dbReference type="PRINTS" id="PR00461">
    <property type="entry name" value="PLPEROXIDASE"/>
</dbReference>
<evidence type="ECO:0000256" key="5">
    <source>
        <dbReference type="ARBA" id="ARBA00022837"/>
    </source>
</evidence>
<feature type="compositionally biased region" description="Polar residues" evidence="15">
    <location>
        <begin position="279"/>
        <end position="292"/>
    </location>
</feature>
<keyword evidence="7 11" id="KW-0408">Iron</keyword>
<keyword evidence="14" id="KW-0964">Secreted</keyword>
<evidence type="ECO:0000256" key="8">
    <source>
        <dbReference type="ARBA" id="ARBA00023324"/>
    </source>
</evidence>
<evidence type="ECO:0000259" key="16">
    <source>
        <dbReference type="PROSITE" id="PS50873"/>
    </source>
</evidence>
<dbReference type="Proteomes" id="UP000636800">
    <property type="component" value="Chromosome 5"/>
</dbReference>
<dbReference type="GO" id="GO:0006979">
    <property type="term" value="P:response to oxidative stress"/>
    <property type="evidence" value="ECO:0007669"/>
    <property type="project" value="UniProtKB-UniRule"/>
</dbReference>
<comment type="catalytic activity">
    <reaction evidence="1 14">
        <text>2 a phenolic donor + H2O2 = 2 a phenolic radical donor + 2 H2O</text>
        <dbReference type="Rhea" id="RHEA:56136"/>
        <dbReference type="ChEBI" id="CHEBI:15377"/>
        <dbReference type="ChEBI" id="CHEBI:16240"/>
        <dbReference type="ChEBI" id="CHEBI:139520"/>
        <dbReference type="ChEBI" id="CHEBI:139521"/>
        <dbReference type="EC" id="1.11.1.7"/>
    </reaction>
</comment>
<feature type="compositionally biased region" description="Low complexity" evidence="15">
    <location>
        <begin position="82"/>
        <end position="95"/>
    </location>
</feature>
<feature type="site" description="Transition state stabilizer" evidence="12">
    <location>
        <position position="139"/>
    </location>
</feature>
<dbReference type="GO" id="GO:0005576">
    <property type="term" value="C:extracellular region"/>
    <property type="evidence" value="ECO:0007669"/>
    <property type="project" value="UniProtKB-SubCell"/>
</dbReference>